<organism evidence="2 3">
    <name type="scientific">Portunus trituberculatus</name>
    <name type="common">Swimming crab</name>
    <name type="synonym">Neptunus trituberculatus</name>
    <dbReference type="NCBI Taxonomy" id="210409"/>
    <lineage>
        <taxon>Eukaryota</taxon>
        <taxon>Metazoa</taxon>
        <taxon>Ecdysozoa</taxon>
        <taxon>Arthropoda</taxon>
        <taxon>Crustacea</taxon>
        <taxon>Multicrustacea</taxon>
        <taxon>Malacostraca</taxon>
        <taxon>Eumalacostraca</taxon>
        <taxon>Eucarida</taxon>
        <taxon>Decapoda</taxon>
        <taxon>Pleocyemata</taxon>
        <taxon>Brachyura</taxon>
        <taxon>Eubrachyura</taxon>
        <taxon>Portunoidea</taxon>
        <taxon>Portunidae</taxon>
        <taxon>Portuninae</taxon>
        <taxon>Portunus</taxon>
    </lineage>
</organism>
<dbReference type="AlphaFoldDB" id="A0A5B7CL24"/>
<comment type="caution">
    <text evidence="2">The sequence shown here is derived from an EMBL/GenBank/DDBJ whole genome shotgun (WGS) entry which is preliminary data.</text>
</comment>
<evidence type="ECO:0000313" key="2">
    <source>
        <dbReference type="EMBL" id="MPC10392.1"/>
    </source>
</evidence>
<name>A0A5B7CL24_PORTR</name>
<accession>A0A5B7CL24</accession>
<proteinExistence type="predicted"/>
<keyword evidence="3" id="KW-1185">Reference proteome</keyword>
<dbReference type="Proteomes" id="UP000324222">
    <property type="component" value="Unassembled WGS sequence"/>
</dbReference>
<evidence type="ECO:0000256" key="1">
    <source>
        <dbReference type="SAM" id="MobiDB-lite"/>
    </source>
</evidence>
<evidence type="ECO:0000313" key="3">
    <source>
        <dbReference type="Proteomes" id="UP000324222"/>
    </source>
</evidence>
<feature type="region of interest" description="Disordered" evidence="1">
    <location>
        <begin position="93"/>
        <end position="115"/>
    </location>
</feature>
<protein>
    <submittedName>
        <fullName evidence="2">Uncharacterized protein</fullName>
    </submittedName>
</protein>
<sequence>MGSAIVLTGTVSDELCSISPELLLLFPPIFAASEDSSGGPATEATPGWYKCIGGLSSVFGVTLVQKEKFKNQAHVTLRYPETKENDNIADLAASGTNTHLQQEGHGLSSSWQLPL</sequence>
<gene>
    <name evidence="2" type="ORF">E2C01_003025</name>
</gene>
<reference evidence="2 3" key="1">
    <citation type="submission" date="2019-05" db="EMBL/GenBank/DDBJ databases">
        <title>Another draft genome of Portunus trituberculatus and its Hox gene families provides insights of decapod evolution.</title>
        <authorList>
            <person name="Jeong J.-H."/>
            <person name="Song I."/>
            <person name="Kim S."/>
            <person name="Choi T."/>
            <person name="Kim D."/>
            <person name="Ryu S."/>
            <person name="Kim W."/>
        </authorList>
    </citation>
    <scope>NUCLEOTIDE SEQUENCE [LARGE SCALE GENOMIC DNA]</scope>
    <source>
        <tissue evidence="2">Muscle</tissue>
    </source>
</reference>
<dbReference type="EMBL" id="VSRR010000115">
    <property type="protein sequence ID" value="MPC10392.1"/>
    <property type="molecule type" value="Genomic_DNA"/>
</dbReference>
<feature type="compositionally biased region" description="Polar residues" evidence="1">
    <location>
        <begin position="94"/>
        <end position="115"/>
    </location>
</feature>